<dbReference type="InterPro" id="IPR036420">
    <property type="entry name" value="BRCT_dom_sf"/>
</dbReference>
<dbReference type="InterPro" id="IPR036397">
    <property type="entry name" value="RNaseH_sf"/>
</dbReference>
<dbReference type="EC" id="2.7.7.7" evidence="4"/>
<dbReference type="SUPFAM" id="SSF53098">
    <property type="entry name" value="Ribonuclease H-like"/>
    <property type="match status" value="1"/>
</dbReference>
<dbReference type="GO" id="GO:0003887">
    <property type="term" value="F:DNA-directed DNA polymerase activity"/>
    <property type="evidence" value="ECO:0007669"/>
    <property type="project" value="UniProtKB-EC"/>
</dbReference>
<keyword evidence="4" id="KW-0808">Transferase</keyword>
<dbReference type="CDD" id="cd17748">
    <property type="entry name" value="BRCT_DNA_ligase_like"/>
    <property type="match status" value="1"/>
</dbReference>
<dbReference type="Proteomes" id="UP000552097">
    <property type="component" value="Unassembled WGS sequence"/>
</dbReference>
<accession>A0A7W9LZ25</accession>
<dbReference type="GO" id="GO:0005829">
    <property type="term" value="C:cytosol"/>
    <property type="evidence" value="ECO:0007669"/>
    <property type="project" value="TreeGrafter"/>
</dbReference>
<protein>
    <submittedName>
        <fullName evidence="4">DNA polymerase-3 subunit epsilon</fullName>
        <ecNumber evidence="4">2.7.7.7</ecNumber>
    </submittedName>
</protein>
<dbReference type="PANTHER" id="PTHR30231">
    <property type="entry name" value="DNA POLYMERASE III SUBUNIT EPSILON"/>
    <property type="match status" value="1"/>
</dbReference>
<dbReference type="SUPFAM" id="SSF52113">
    <property type="entry name" value="BRCT domain"/>
    <property type="match status" value="1"/>
</dbReference>
<keyword evidence="4" id="KW-0548">Nucleotidyltransferase</keyword>
<keyword evidence="1" id="KW-0378">Hydrolase</keyword>
<sequence length="309" mass="33827">MSREWVAIDFETANWSRGSACAVGMTLVKDGTVIDQMSTYIQPPGEGGFHPYHTSLHGITAEMVRHAPEWPQALTQIMDFAGDRTLVAHNAAFDMGVIRDACTASSVPWPELRYACTLVVSRLTWQLLTYRLPFVADAAGIAMGEHHDAQADADTAAHVMLAAMRLHQADTIDDLLDGLRVRYGQQTSDSWTGSRRLQSSTTSVRREIPTANPDADPDSMLYGLNVCFTGTLTTMTRAEAHQRLADVGGQAVPGVAKKTDVLVVGMADPSRFAVGMSVSSKHRKAQELLDRSYKIEMIGEVDFLEWLSS</sequence>
<dbReference type="RefSeq" id="WP_184916891.1">
    <property type="nucleotide sequence ID" value="NZ_JACHMO010000001.1"/>
</dbReference>
<dbReference type="Pfam" id="PF00929">
    <property type="entry name" value="RNase_T"/>
    <property type="match status" value="1"/>
</dbReference>
<dbReference type="CDD" id="cd06130">
    <property type="entry name" value="DNA_pol_III_epsilon_like"/>
    <property type="match status" value="1"/>
</dbReference>
<dbReference type="PROSITE" id="PS50172">
    <property type="entry name" value="BRCT"/>
    <property type="match status" value="1"/>
</dbReference>
<feature type="domain" description="BRCT" evidence="3">
    <location>
        <begin position="216"/>
        <end position="309"/>
    </location>
</feature>
<dbReference type="InterPro" id="IPR012337">
    <property type="entry name" value="RNaseH-like_sf"/>
</dbReference>
<dbReference type="SMART" id="SM00479">
    <property type="entry name" value="EXOIII"/>
    <property type="match status" value="1"/>
</dbReference>
<dbReference type="AlphaFoldDB" id="A0A7W9LZ25"/>
<dbReference type="InterPro" id="IPR001357">
    <property type="entry name" value="BRCT_dom"/>
</dbReference>
<dbReference type="FunFam" id="3.30.420.10:FF:000045">
    <property type="entry name" value="3'-5' exonuclease DinG"/>
    <property type="match status" value="1"/>
</dbReference>
<dbReference type="PANTHER" id="PTHR30231:SF42">
    <property type="entry name" value="EXONUCLEASE"/>
    <property type="match status" value="1"/>
</dbReference>
<dbReference type="InterPro" id="IPR013520">
    <property type="entry name" value="Ribonucl_H"/>
</dbReference>
<evidence type="ECO:0000256" key="1">
    <source>
        <dbReference type="ARBA" id="ARBA00022839"/>
    </source>
</evidence>
<gene>
    <name evidence="4" type="ORF">F4560_001036</name>
</gene>
<dbReference type="GO" id="GO:0003676">
    <property type="term" value="F:nucleic acid binding"/>
    <property type="evidence" value="ECO:0007669"/>
    <property type="project" value="InterPro"/>
</dbReference>
<feature type="region of interest" description="Disordered" evidence="2">
    <location>
        <begin position="190"/>
        <end position="212"/>
    </location>
</feature>
<comment type="caution">
    <text evidence="4">The sequence shown here is derived from an EMBL/GenBank/DDBJ whole genome shotgun (WGS) entry which is preliminary data.</text>
</comment>
<evidence type="ECO:0000259" key="3">
    <source>
        <dbReference type="PROSITE" id="PS50172"/>
    </source>
</evidence>
<evidence type="ECO:0000313" key="5">
    <source>
        <dbReference type="Proteomes" id="UP000552097"/>
    </source>
</evidence>
<dbReference type="Gene3D" id="3.30.420.10">
    <property type="entry name" value="Ribonuclease H-like superfamily/Ribonuclease H"/>
    <property type="match status" value="1"/>
</dbReference>
<reference evidence="4 5" key="1">
    <citation type="submission" date="2020-08" db="EMBL/GenBank/DDBJ databases">
        <title>Sequencing the genomes of 1000 actinobacteria strains.</title>
        <authorList>
            <person name="Klenk H.-P."/>
        </authorList>
    </citation>
    <scope>NUCLEOTIDE SEQUENCE [LARGE SCALE GENOMIC DNA]</scope>
    <source>
        <strain evidence="4 5">DSM 45486</strain>
    </source>
</reference>
<keyword evidence="1" id="KW-0269">Exonuclease</keyword>
<dbReference type="EMBL" id="JACHMO010000001">
    <property type="protein sequence ID" value="MBB5801268.1"/>
    <property type="molecule type" value="Genomic_DNA"/>
</dbReference>
<proteinExistence type="predicted"/>
<organism evidence="4 5">
    <name type="scientific">Saccharothrix ecbatanensis</name>
    <dbReference type="NCBI Taxonomy" id="1105145"/>
    <lineage>
        <taxon>Bacteria</taxon>
        <taxon>Bacillati</taxon>
        <taxon>Actinomycetota</taxon>
        <taxon>Actinomycetes</taxon>
        <taxon>Pseudonocardiales</taxon>
        <taxon>Pseudonocardiaceae</taxon>
        <taxon>Saccharothrix</taxon>
    </lineage>
</organism>
<keyword evidence="5" id="KW-1185">Reference proteome</keyword>
<dbReference type="Pfam" id="PF00533">
    <property type="entry name" value="BRCT"/>
    <property type="match status" value="1"/>
</dbReference>
<feature type="compositionally biased region" description="Polar residues" evidence="2">
    <location>
        <begin position="190"/>
        <end position="203"/>
    </location>
</feature>
<dbReference type="GO" id="GO:0008408">
    <property type="term" value="F:3'-5' exonuclease activity"/>
    <property type="evidence" value="ECO:0007669"/>
    <property type="project" value="TreeGrafter"/>
</dbReference>
<dbReference type="Gene3D" id="3.40.50.10190">
    <property type="entry name" value="BRCT domain"/>
    <property type="match status" value="1"/>
</dbReference>
<evidence type="ECO:0000256" key="2">
    <source>
        <dbReference type="SAM" id="MobiDB-lite"/>
    </source>
</evidence>
<evidence type="ECO:0000313" key="4">
    <source>
        <dbReference type="EMBL" id="MBB5801268.1"/>
    </source>
</evidence>
<keyword evidence="1" id="KW-0540">Nuclease</keyword>
<name>A0A7W9LZ25_9PSEU</name>